<evidence type="ECO:0000313" key="2">
    <source>
        <dbReference type="EMBL" id="QBK04649.1"/>
    </source>
</evidence>
<evidence type="ECO:0000313" key="3">
    <source>
        <dbReference type="Proteomes" id="UP000292939"/>
    </source>
</evidence>
<dbReference type="GO" id="GO:0003677">
    <property type="term" value="F:DNA binding"/>
    <property type="evidence" value="ECO:0007669"/>
    <property type="project" value="InterPro"/>
</dbReference>
<protein>
    <recommendedName>
        <fullName evidence="1">Restriction endonuclease type IV Mrr domain-containing protein</fullName>
    </recommendedName>
</protein>
<dbReference type="OrthoDB" id="9794834at2"/>
<dbReference type="Pfam" id="PF04471">
    <property type="entry name" value="Mrr_cat"/>
    <property type="match status" value="1"/>
</dbReference>
<gene>
    <name evidence="2" type="ORF">DW355_07545</name>
</gene>
<organism evidence="2 3">
    <name type="scientific">Hylemonella gracilis</name>
    <dbReference type="NCBI Taxonomy" id="80880"/>
    <lineage>
        <taxon>Bacteria</taxon>
        <taxon>Pseudomonadati</taxon>
        <taxon>Pseudomonadota</taxon>
        <taxon>Betaproteobacteria</taxon>
        <taxon>Burkholderiales</taxon>
        <taxon>Comamonadaceae</taxon>
        <taxon>Hylemonella</taxon>
    </lineage>
</organism>
<dbReference type="AlphaFoldDB" id="A0A4V1A233"/>
<proteinExistence type="predicted"/>
<dbReference type="KEGG" id="hgr:DW355_07545"/>
<dbReference type="GO" id="GO:0004519">
    <property type="term" value="F:endonuclease activity"/>
    <property type="evidence" value="ECO:0007669"/>
    <property type="project" value="InterPro"/>
</dbReference>
<name>A0A4V1A233_9BURK</name>
<sequence length="196" mass="22269">MNTSLRGRRFEDEVFDLLRDELEADRLGLLARHCSTFQRKGYYSRDRGTDIVVDISIEVRLPNAKDWSMLWVCECKDYRTAIPVDDVEEFKAKLDQIAGKNVKGVLAISGAIQAGGLAYAKANGIAVLRILPRNQVRWVSYRARPEFEPLTPNYTQAVTSDGYVSENQEFFAKFNGRNYDTWRALLSAPLSISIPE</sequence>
<feature type="domain" description="Restriction endonuclease type IV Mrr" evidence="1">
    <location>
        <begin position="24"/>
        <end position="127"/>
    </location>
</feature>
<dbReference type="InterPro" id="IPR007560">
    <property type="entry name" value="Restrct_endonuc_IV_Mrr"/>
</dbReference>
<dbReference type="EMBL" id="CP031395">
    <property type="protein sequence ID" value="QBK04649.1"/>
    <property type="molecule type" value="Genomic_DNA"/>
</dbReference>
<dbReference type="GO" id="GO:0009307">
    <property type="term" value="P:DNA restriction-modification system"/>
    <property type="evidence" value="ECO:0007669"/>
    <property type="project" value="InterPro"/>
</dbReference>
<dbReference type="Proteomes" id="UP000292939">
    <property type="component" value="Chromosome"/>
</dbReference>
<dbReference type="RefSeq" id="WP_131278945.1">
    <property type="nucleotide sequence ID" value="NZ_CP031395.1"/>
</dbReference>
<accession>A0A4V1A233</accession>
<evidence type="ECO:0000259" key="1">
    <source>
        <dbReference type="Pfam" id="PF04471"/>
    </source>
</evidence>
<reference evidence="2 3" key="1">
    <citation type="submission" date="2018-07" db="EMBL/GenBank/DDBJ databases">
        <title>Exploring interactions and the metabolic potential of the ultra-small soil bacteria Hylemonella gracilis.</title>
        <authorList>
            <person name="Tyc O."/>
            <person name="Kulkarni P."/>
            <person name="Gawehns F."/>
            <person name="Hundscheid M."/>
            <person name="Zweers H."/>
            <person name="Garbeva P."/>
        </authorList>
    </citation>
    <scope>NUCLEOTIDE SEQUENCE [LARGE SCALE GENOMIC DNA]</scope>
    <source>
        <strain evidence="2 3">NS1</strain>
    </source>
</reference>